<dbReference type="Proteomes" id="UP000036305">
    <property type="component" value="Unassembled WGS sequence"/>
</dbReference>
<organism evidence="1 2">
    <name type="scientific">Klebsiella michiganensis</name>
    <dbReference type="NCBI Taxonomy" id="1134687"/>
    <lineage>
        <taxon>Bacteria</taxon>
        <taxon>Pseudomonadati</taxon>
        <taxon>Pseudomonadota</taxon>
        <taxon>Gammaproteobacteria</taxon>
        <taxon>Enterobacterales</taxon>
        <taxon>Enterobacteriaceae</taxon>
        <taxon>Klebsiella/Raoultella group</taxon>
        <taxon>Klebsiella</taxon>
    </lineage>
</organism>
<evidence type="ECO:0000313" key="2">
    <source>
        <dbReference type="Proteomes" id="UP000036305"/>
    </source>
</evidence>
<accession>A0ABR5GJ75</accession>
<reference evidence="1 2" key="1">
    <citation type="submission" date="2015-06" db="EMBL/GenBank/DDBJ databases">
        <title>The Genome Sequence of None.</title>
        <authorList>
            <consortium name="The Broad Institute Genomics Platform"/>
            <consortium name="The Broad Institute Genome Sequencing Center for Infectious Disease"/>
            <person name="Earl A.M."/>
            <person name="Onderdonk A.B."/>
            <person name="Kirby J."/>
            <person name="Ferraro M.J."/>
            <person name="Huang S."/>
            <person name="Spencer M."/>
            <person name="Fodor A."/>
            <person name="Hooper D."/>
            <person name="Dekker J."/>
            <person name="O'Brien T."/>
            <person name="Quan V."/>
            <person name="Gombosev A."/>
            <person name="Delaney M."/>
            <person name="DuBois A."/>
            <person name="Ernst C."/>
            <person name="Kim D.S."/>
            <person name="Rossman W."/>
            <person name="Gohs F."/>
            <person name="Petruso H."/>
            <person name="Nozar T."/>
            <person name="Mougeot F."/>
            <person name="Manson-McGuire A."/>
            <person name="Young S."/>
            <person name="Abouelleil A."/>
            <person name="Cao P."/>
            <person name="Chapman S.B."/>
            <person name="Griggs A."/>
            <person name="Priest M."/>
            <person name="Shea T."/>
            <person name="Wortman I."/>
            <person name="Wortman J.R."/>
            <person name="Nusbaum C."/>
            <person name="Birren B."/>
        </authorList>
    </citation>
    <scope>NUCLEOTIDE SEQUENCE [LARGE SCALE GENOMIC DNA]</scope>
    <source>
        <strain evidence="1 2">MGH87</strain>
    </source>
</reference>
<comment type="caution">
    <text evidence="1">The sequence shown here is derived from an EMBL/GenBank/DDBJ whole genome shotgun (WGS) entry which is preliminary data.</text>
</comment>
<protein>
    <submittedName>
        <fullName evidence="1">Uncharacterized protein</fullName>
    </submittedName>
</protein>
<evidence type="ECO:0000313" key="1">
    <source>
        <dbReference type="EMBL" id="KLY41626.1"/>
    </source>
</evidence>
<name>A0ABR5GJ75_9ENTR</name>
<gene>
    <name evidence="1" type="ORF">SK91_00999</name>
</gene>
<sequence>MENWQKRKIDRSLKYQTRVFSEHINELVAVKRDGKVITLDDGRKMVEFVSC</sequence>
<keyword evidence="2" id="KW-1185">Reference proteome</keyword>
<dbReference type="EMBL" id="LEUS01000005">
    <property type="protein sequence ID" value="KLY41626.1"/>
    <property type="molecule type" value="Genomic_DNA"/>
</dbReference>
<proteinExistence type="predicted"/>